<dbReference type="EMBL" id="JAUSVB010000002">
    <property type="protein sequence ID" value="MDQ0373593.1"/>
    <property type="molecule type" value="Genomic_DNA"/>
</dbReference>
<gene>
    <name evidence="1" type="ORF">J2X26_001904</name>
</gene>
<proteinExistence type="predicted"/>
<dbReference type="Gene3D" id="3.10.490.10">
    <property type="entry name" value="Gamma-glutamyl cyclotransferase-like"/>
    <property type="match status" value="1"/>
</dbReference>
<name>A0ABU0EE90_9CELL</name>
<reference evidence="1 2" key="1">
    <citation type="submission" date="2023-07" db="EMBL/GenBank/DDBJ databases">
        <title>Sorghum-associated microbial communities from plants grown in Nebraska, USA.</title>
        <authorList>
            <person name="Schachtman D."/>
        </authorList>
    </citation>
    <scope>NUCLEOTIDE SEQUENCE [LARGE SCALE GENOMIC DNA]</scope>
    <source>
        <strain evidence="1 2">BE332</strain>
    </source>
</reference>
<dbReference type="RefSeq" id="WP_307491724.1">
    <property type="nucleotide sequence ID" value="NZ_JAUSVB010000002.1"/>
</dbReference>
<accession>A0ABU0EE90</accession>
<dbReference type="Proteomes" id="UP001239626">
    <property type="component" value="Unassembled WGS sequence"/>
</dbReference>
<organism evidence="1 2">
    <name type="scientific">Cellulomonas humilata</name>
    <dbReference type="NCBI Taxonomy" id="144055"/>
    <lineage>
        <taxon>Bacteria</taxon>
        <taxon>Bacillati</taxon>
        <taxon>Actinomycetota</taxon>
        <taxon>Actinomycetes</taxon>
        <taxon>Micrococcales</taxon>
        <taxon>Cellulomonadaceae</taxon>
        <taxon>Cellulomonas</taxon>
    </lineage>
</organism>
<keyword evidence="2" id="KW-1185">Reference proteome</keyword>
<protein>
    <recommendedName>
        <fullName evidence="3">Histone deacetylase</fullName>
    </recommendedName>
</protein>
<evidence type="ECO:0008006" key="3">
    <source>
        <dbReference type="Google" id="ProtNLM"/>
    </source>
</evidence>
<evidence type="ECO:0000313" key="2">
    <source>
        <dbReference type="Proteomes" id="UP001239626"/>
    </source>
</evidence>
<evidence type="ECO:0000313" key="1">
    <source>
        <dbReference type="EMBL" id="MDQ0373593.1"/>
    </source>
</evidence>
<comment type="caution">
    <text evidence="1">The sequence shown here is derived from an EMBL/GenBank/DDBJ whole genome shotgun (WGS) entry which is preliminary data.</text>
</comment>
<sequence>MTPEPTARLWYVAYGSNLSASRFRHYLRGGRPPGSRRTYPGCRDRRDPERTAALVIAGRLYFTGSSATWGGGTAVLDPSAPGEVPAMAYLLRPGQLADVLAQEMGREPGTDLDLPALARDGRHRLGPGRYETVVRIGTLDGMPLLTLTAHRWDAAPLNRPSEAYLSTMATGLRQGHGWDSERIRSHLATIAGAQPPSRRATP</sequence>